<dbReference type="Gene3D" id="3.30.200.20">
    <property type="entry name" value="Phosphorylase Kinase, domain 1"/>
    <property type="match status" value="1"/>
</dbReference>
<dbReference type="PANTHER" id="PTHR22603:SF66">
    <property type="entry name" value="ETHANOLAMINE KINASE"/>
    <property type="match status" value="1"/>
</dbReference>
<gene>
    <name evidence="1" type="ORF">FUSO3_00350</name>
</gene>
<dbReference type="GO" id="GO:0005737">
    <property type="term" value="C:cytoplasm"/>
    <property type="evidence" value="ECO:0007669"/>
    <property type="project" value="TreeGrafter"/>
</dbReference>
<dbReference type="PANTHER" id="PTHR22603">
    <property type="entry name" value="CHOLINE/ETHANOALAMINE KINASE"/>
    <property type="match status" value="1"/>
</dbReference>
<reference evidence="1 2" key="1">
    <citation type="submission" date="2014-01" db="EMBL/GenBank/DDBJ databases">
        <title>Comparative genomics of Fusobacterium necrophorum wild isolates.</title>
        <authorList>
            <person name="Kittichotirat W."/>
            <person name="Bumgarner R.E."/>
            <person name="Lawrence P."/>
        </authorList>
    </citation>
    <scope>NUCLEOTIDE SEQUENCE [LARGE SCALE GENOMIC DNA]</scope>
    <source>
        <strain evidence="1 2">BL</strain>
    </source>
</reference>
<dbReference type="RefSeq" id="WP_035906917.1">
    <property type="nucleotide sequence ID" value="NZ_JAAC01000002.1"/>
</dbReference>
<sequence length="291" mass="34778">MKKIEHIYNILLKNLNIKNASIIPIGGMTNANYKIMSETNSYVLRIPGEGIKDLISRKNEYFNMQQIQNLGLDATLFYFDEKSGVKITKYIENAETLNPKTAWIYRKKVADILRRFHSSDICFINTFDVFREILRYENKIQSKIEEKLENYGEIRKKVFLLQEELDKMGRKLIACHNDTVAENFVLGKEKIYLIDWEYSGMNELEWDLAAFSLENQFDQEQTKEFLEIYFEGKITEENRKKILIYQICQDFLWTLWTVLKEEHGENFGDYGKIRYQRALHLLEVMEYEYRN</sequence>
<evidence type="ECO:0008006" key="3">
    <source>
        <dbReference type="Google" id="ProtNLM"/>
    </source>
</evidence>
<name>A0AB73BZ76_9FUSO</name>
<dbReference type="AlphaFoldDB" id="A0AB73BZ76"/>
<dbReference type="Pfam" id="PF01633">
    <property type="entry name" value="Choline_kinase"/>
    <property type="match status" value="1"/>
</dbReference>
<organism evidence="1 2">
    <name type="scientific">Fusobacterium necrophorum BL</name>
    <dbReference type="NCBI Taxonomy" id="1441732"/>
    <lineage>
        <taxon>Bacteria</taxon>
        <taxon>Fusobacteriati</taxon>
        <taxon>Fusobacteriota</taxon>
        <taxon>Fusobacteriia</taxon>
        <taxon>Fusobacteriales</taxon>
        <taxon>Fusobacteriaceae</taxon>
        <taxon>Fusobacterium</taxon>
    </lineage>
</organism>
<proteinExistence type="predicted"/>
<dbReference type="GO" id="GO:0006646">
    <property type="term" value="P:phosphatidylethanolamine biosynthetic process"/>
    <property type="evidence" value="ECO:0007669"/>
    <property type="project" value="TreeGrafter"/>
</dbReference>
<dbReference type="EMBL" id="JAAC01000002">
    <property type="protein sequence ID" value="KDE65570.1"/>
    <property type="molecule type" value="Genomic_DNA"/>
</dbReference>
<comment type="caution">
    <text evidence="1">The sequence shown here is derived from an EMBL/GenBank/DDBJ whole genome shotgun (WGS) entry which is preliminary data.</text>
</comment>
<dbReference type="Proteomes" id="UP000027473">
    <property type="component" value="Unassembled WGS sequence"/>
</dbReference>
<dbReference type="SUPFAM" id="SSF56112">
    <property type="entry name" value="Protein kinase-like (PK-like)"/>
    <property type="match status" value="1"/>
</dbReference>
<dbReference type="CDD" id="cd05151">
    <property type="entry name" value="ChoK-like"/>
    <property type="match status" value="1"/>
</dbReference>
<dbReference type="GO" id="GO:0004305">
    <property type="term" value="F:ethanolamine kinase activity"/>
    <property type="evidence" value="ECO:0007669"/>
    <property type="project" value="TreeGrafter"/>
</dbReference>
<evidence type="ECO:0000313" key="1">
    <source>
        <dbReference type="EMBL" id="KDE65570.1"/>
    </source>
</evidence>
<protein>
    <recommendedName>
        <fullName evidence="3">Choline kinase</fullName>
    </recommendedName>
</protein>
<dbReference type="Gene3D" id="3.90.1200.10">
    <property type="match status" value="1"/>
</dbReference>
<dbReference type="InterPro" id="IPR011009">
    <property type="entry name" value="Kinase-like_dom_sf"/>
</dbReference>
<accession>A0AB73BZ76</accession>
<evidence type="ECO:0000313" key="2">
    <source>
        <dbReference type="Proteomes" id="UP000027473"/>
    </source>
</evidence>